<feature type="domain" description="FLYWCH-type" evidence="5">
    <location>
        <begin position="9"/>
        <end position="67"/>
    </location>
</feature>
<feature type="domain" description="FLYWCH-type" evidence="5">
    <location>
        <begin position="211"/>
        <end position="259"/>
    </location>
</feature>
<comment type="caution">
    <text evidence="6">The sequence shown here is derived from an EMBL/GenBank/DDBJ whole genome shotgun (WGS) entry which is preliminary data.</text>
</comment>
<keyword evidence="2" id="KW-0863">Zinc-finger</keyword>
<proteinExistence type="predicted"/>
<evidence type="ECO:0000313" key="7">
    <source>
        <dbReference type="Proteomes" id="UP000786811"/>
    </source>
</evidence>
<dbReference type="Pfam" id="PF04500">
    <property type="entry name" value="FLYWCH"/>
    <property type="match status" value="2"/>
</dbReference>
<feature type="non-terminal residue" evidence="6">
    <location>
        <position position="450"/>
    </location>
</feature>
<reference evidence="6" key="1">
    <citation type="submission" date="2021-04" db="EMBL/GenBank/DDBJ databases">
        <authorList>
            <person name="Chebbi M.A.C M."/>
        </authorList>
    </citation>
    <scope>NUCLEOTIDE SEQUENCE</scope>
</reference>
<name>A0A8J2HKR4_COTCN</name>
<keyword evidence="1" id="KW-0479">Metal-binding</keyword>
<dbReference type="Proteomes" id="UP000786811">
    <property type="component" value="Unassembled WGS sequence"/>
</dbReference>
<evidence type="ECO:0008006" key="8">
    <source>
        <dbReference type="Google" id="ProtNLM"/>
    </source>
</evidence>
<evidence type="ECO:0000256" key="2">
    <source>
        <dbReference type="ARBA" id="ARBA00022771"/>
    </source>
</evidence>
<dbReference type="GO" id="GO:0008270">
    <property type="term" value="F:zinc ion binding"/>
    <property type="evidence" value="ECO:0007669"/>
    <property type="project" value="UniProtKB-KW"/>
</dbReference>
<dbReference type="Gene3D" id="2.20.25.240">
    <property type="match status" value="2"/>
</dbReference>
<evidence type="ECO:0000259" key="5">
    <source>
        <dbReference type="Pfam" id="PF04500"/>
    </source>
</evidence>
<organism evidence="6 7">
    <name type="scientific">Cotesia congregata</name>
    <name type="common">Parasitoid wasp</name>
    <name type="synonym">Apanteles congregatus</name>
    <dbReference type="NCBI Taxonomy" id="51543"/>
    <lineage>
        <taxon>Eukaryota</taxon>
        <taxon>Metazoa</taxon>
        <taxon>Ecdysozoa</taxon>
        <taxon>Arthropoda</taxon>
        <taxon>Hexapoda</taxon>
        <taxon>Insecta</taxon>
        <taxon>Pterygota</taxon>
        <taxon>Neoptera</taxon>
        <taxon>Endopterygota</taxon>
        <taxon>Hymenoptera</taxon>
        <taxon>Apocrita</taxon>
        <taxon>Ichneumonoidea</taxon>
        <taxon>Braconidae</taxon>
        <taxon>Microgastrinae</taxon>
        <taxon>Cotesia</taxon>
    </lineage>
</organism>
<gene>
    <name evidence="6" type="ORF">HICCMSTLAB_LOCUS9447</name>
</gene>
<evidence type="ECO:0000256" key="3">
    <source>
        <dbReference type="ARBA" id="ARBA00022833"/>
    </source>
</evidence>
<protein>
    <recommendedName>
        <fullName evidence="8">FLYWCH-type domain-containing protein</fullName>
    </recommendedName>
</protein>
<dbReference type="OrthoDB" id="2624652at2759"/>
<evidence type="ECO:0000259" key="4">
    <source>
        <dbReference type="Pfam" id="PF03920"/>
    </source>
</evidence>
<dbReference type="AlphaFoldDB" id="A0A8J2HKR4"/>
<dbReference type="InterPro" id="IPR005617">
    <property type="entry name" value="Groucho/TLE_N"/>
</dbReference>
<keyword evidence="7" id="KW-1185">Reference proteome</keyword>
<dbReference type="InterPro" id="IPR007588">
    <property type="entry name" value="Znf_FLYWCH"/>
</dbReference>
<dbReference type="EMBL" id="CAJNRD030001122">
    <property type="protein sequence ID" value="CAG5100225.1"/>
    <property type="molecule type" value="Genomic_DNA"/>
</dbReference>
<keyword evidence="3" id="KW-0862">Zinc</keyword>
<dbReference type="Pfam" id="PF03920">
    <property type="entry name" value="TLE_N"/>
    <property type="match status" value="1"/>
</dbReference>
<evidence type="ECO:0000313" key="6">
    <source>
        <dbReference type="EMBL" id="CAG5100225.1"/>
    </source>
</evidence>
<feature type="domain" description="Groucho/TLE N-terminal Q-rich" evidence="4">
    <location>
        <begin position="428"/>
        <end position="450"/>
    </location>
</feature>
<accession>A0A8J2HKR4</accession>
<sequence>MPLMIEVNEQGEKILVQSGYMYIEDYLLRREVRWKCVYFKNLKCEGFCDTSSTQEDGYVVQESEHSHPSYQEKIAYNVAVWNYCTNWNPMMTPTPRETTLARPIALSINVIGYNYIGDNPRRRTLVWKWVNFKNLKCKSFCATSSAKNDGYVVQKSERSHPPYQEKMAYNFGVWNFHTNWNPMRTPTPREMMLNRAIAKSINVRNLLVDDDGYLYFRSRRYEKYIWKCIFSDEFGCPGRCKTSSWQENGVIMYVRSHNHPSAKQMEEKLNQDRQSIFIELVASVSKSLNIPNNIRERHVLDEHGYIYSYCPGYETLKWKCIYYKELECEGWCKTSSSRENGDIIHRHSHNHLPGSQERLDGTMSKQHNQLRELASVTSISNFHTNSNPMTPMTPRTPTPRETTLVRPIALSTNVGPPQPGQPFKFTVIDLKLECEKLASEKIEIQRHYVM</sequence>
<evidence type="ECO:0000256" key="1">
    <source>
        <dbReference type="ARBA" id="ARBA00022723"/>
    </source>
</evidence>